<keyword evidence="12 15" id="KW-0472">Membrane</keyword>
<protein>
    <recommendedName>
        <fullName evidence="18">Cytochrome P450</fullName>
    </recommendedName>
</protein>
<dbReference type="Gene3D" id="1.10.630.10">
    <property type="entry name" value="Cytochrome P450"/>
    <property type="match status" value="1"/>
</dbReference>
<comment type="subcellular location">
    <subcellularLocation>
        <location evidence="2">Membrane</location>
        <topology evidence="2">Single-pass membrane protein</topology>
    </subcellularLocation>
</comment>
<evidence type="ECO:0000256" key="6">
    <source>
        <dbReference type="ARBA" id="ARBA00022692"/>
    </source>
</evidence>
<evidence type="ECO:0000313" key="16">
    <source>
        <dbReference type="EMBL" id="KAJ3490425.1"/>
    </source>
</evidence>
<dbReference type="InterPro" id="IPR036396">
    <property type="entry name" value="Cyt_P450_sf"/>
</dbReference>
<evidence type="ECO:0000256" key="9">
    <source>
        <dbReference type="ARBA" id="ARBA00023002"/>
    </source>
</evidence>
<evidence type="ECO:0000256" key="15">
    <source>
        <dbReference type="SAM" id="Phobius"/>
    </source>
</evidence>
<evidence type="ECO:0000256" key="10">
    <source>
        <dbReference type="ARBA" id="ARBA00023004"/>
    </source>
</evidence>
<keyword evidence="5 13" id="KW-0349">Heme</keyword>
<evidence type="ECO:0000256" key="4">
    <source>
        <dbReference type="ARBA" id="ARBA00010617"/>
    </source>
</evidence>
<name>A0AAD5YHG2_9APHY</name>
<reference evidence="16" key="1">
    <citation type="submission" date="2022-07" db="EMBL/GenBank/DDBJ databases">
        <title>Genome Sequence of Physisporinus lineatus.</title>
        <authorList>
            <person name="Buettner E."/>
        </authorList>
    </citation>
    <scope>NUCLEOTIDE SEQUENCE</scope>
    <source>
        <strain evidence="16">VT162</strain>
    </source>
</reference>
<comment type="caution">
    <text evidence="16">The sequence shown here is derived from an EMBL/GenBank/DDBJ whole genome shotgun (WGS) entry which is preliminary data.</text>
</comment>
<comment type="pathway">
    <text evidence="3">Secondary metabolite biosynthesis.</text>
</comment>
<dbReference type="CDD" id="cd11065">
    <property type="entry name" value="CYP64-like"/>
    <property type="match status" value="1"/>
</dbReference>
<comment type="cofactor">
    <cofactor evidence="1 13">
        <name>heme</name>
        <dbReference type="ChEBI" id="CHEBI:30413"/>
    </cofactor>
</comment>
<dbReference type="PANTHER" id="PTHR46300:SF7">
    <property type="entry name" value="P450, PUTATIVE (EUROFUNG)-RELATED"/>
    <property type="match status" value="1"/>
</dbReference>
<gene>
    <name evidence="16" type="ORF">NLI96_g1432</name>
</gene>
<dbReference type="GO" id="GO:0020037">
    <property type="term" value="F:heme binding"/>
    <property type="evidence" value="ECO:0007669"/>
    <property type="project" value="InterPro"/>
</dbReference>
<dbReference type="Pfam" id="PF00067">
    <property type="entry name" value="p450"/>
    <property type="match status" value="1"/>
</dbReference>
<dbReference type="InterPro" id="IPR002401">
    <property type="entry name" value="Cyt_P450_E_grp-I"/>
</dbReference>
<evidence type="ECO:0000256" key="8">
    <source>
        <dbReference type="ARBA" id="ARBA00022989"/>
    </source>
</evidence>
<evidence type="ECO:0000256" key="7">
    <source>
        <dbReference type="ARBA" id="ARBA00022723"/>
    </source>
</evidence>
<dbReference type="GO" id="GO:0005506">
    <property type="term" value="F:iron ion binding"/>
    <property type="evidence" value="ECO:0007669"/>
    <property type="project" value="InterPro"/>
</dbReference>
<evidence type="ECO:0000256" key="3">
    <source>
        <dbReference type="ARBA" id="ARBA00005179"/>
    </source>
</evidence>
<accession>A0AAD5YHG2</accession>
<dbReference type="PRINTS" id="PR00385">
    <property type="entry name" value="P450"/>
</dbReference>
<sequence length="541" mass="60895">MSDLFESHVTILATGFVLTTLLFAIAWYSQGQRLLSLPPGPRGLPIVGSAFEIPQEYPWLKFSEWNTMFGDIVYVHLPLQPTIVLGSVQAAMDLLDKRSALYSSRQTLVMDGLTAWEFNFGIMPYSPRWRAHRKYFHEYFHLGAVKQYIPIQLQETRSFLRRALHSKVDVKQQIRHLFTASIVRIIYGRSVEDIYDEYVTTAQVAVEGFTLTHTPGAFWVEFFPFLRYAPSWVPGATFKKVASYYRTHVERMRDGPFEAVKRAMKTGVPLEGVAYDAISKAQERPGDSASSSVEEEVARNVLGVAYSGGISLHISTYRHVGIFTHTWTMPTAGTDTTTSAAQFFVAAMGVFPEVQRKAQAELDNVIGPSRLPDMDDYDSLPYIRSVALESMRWMPVVPFGLSHMVIADDEYKGHRIPKGSVIIPNAWKMLHDPEEYPSPEVFNPDRFLKDGKIDPSVRNPLTIAFGFGRRICPGRHLSSNSLFLFIASLLHVYNVEAILGKDGKPVEVKPTSGVISVPETVACKLVPRSEQARRLILDIDN</sequence>
<dbReference type="PROSITE" id="PS00086">
    <property type="entry name" value="CYTOCHROME_P450"/>
    <property type="match status" value="1"/>
</dbReference>
<dbReference type="Proteomes" id="UP001212997">
    <property type="component" value="Unassembled WGS sequence"/>
</dbReference>
<evidence type="ECO:0000256" key="1">
    <source>
        <dbReference type="ARBA" id="ARBA00001971"/>
    </source>
</evidence>
<dbReference type="GO" id="GO:0004497">
    <property type="term" value="F:monooxygenase activity"/>
    <property type="evidence" value="ECO:0007669"/>
    <property type="project" value="UniProtKB-KW"/>
</dbReference>
<keyword evidence="10 13" id="KW-0408">Iron</keyword>
<evidence type="ECO:0008006" key="18">
    <source>
        <dbReference type="Google" id="ProtNLM"/>
    </source>
</evidence>
<dbReference type="InterPro" id="IPR017972">
    <property type="entry name" value="Cyt_P450_CS"/>
</dbReference>
<evidence type="ECO:0000256" key="14">
    <source>
        <dbReference type="RuleBase" id="RU000461"/>
    </source>
</evidence>
<dbReference type="EMBL" id="JANAWD010000028">
    <property type="protein sequence ID" value="KAJ3490425.1"/>
    <property type="molecule type" value="Genomic_DNA"/>
</dbReference>
<keyword evidence="17" id="KW-1185">Reference proteome</keyword>
<evidence type="ECO:0000256" key="13">
    <source>
        <dbReference type="PIRSR" id="PIRSR602401-1"/>
    </source>
</evidence>
<evidence type="ECO:0000256" key="2">
    <source>
        <dbReference type="ARBA" id="ARBA00004167"/>
    </source>
</evidence>
<dbReference type="SUPFAM" id="SSF48264">
    <property type="entry name" value="Cytochrome P450"/>
    <property type="match status" value="1"/>
</dbReference>
<dbReference type="InterPro" id="IPR050364">
    <property type="entry name" value="Cytochrome_P450_fung"/>
</dbReference>
<evidence type="ECO:0000313" key="17">
    <source>
        <dbReference type="Proteomes" id="UP001212997"/>
    </source>
</evidence>
<organism evidence="16 17">
    <name type="scientific">Meripilus lineatus</name>
    <dbReference type="NCBI Taxonomy" id="2056292"/>
    <lineage>
        <taxon>Eukaryota</taxon>
        <taxon>Fungi</taxon>
        <taxon>Dikarya</taxon>
        <taxon>Basidiomycota</taxon>
        <taxon>Agaricomycotina</taxon>
        <taxon>Agaricomycetes</taxon>
        <taxon>Polyporales</taxon>
        <taxon>Meripilaceae</taxon>
        <taxon>Meripilus</taxon>
    </lineage>
</organism>
<proteinExistence type="inferred from homology"/>
<evidence type="ECO:0000256" key="12">
    <source>
        <dbReference type="ARBA" id="ARBA00023136"/>
    </source>
</evidence>
<dbReference type="GO" id="GO:0016020">
    <property type="term" value="C:membrane"/>
    <property type="evidence" value="ECO:0007669"/>
    <property type="project" value="UniProtKB-SubCell"/>
</dbReference>
<comment type="similarity">
    <text evidence="4 14">Belongs to the cytochrome P450 family.</text>
</comment>
<dbReference type="AlphaFoldDB" id="A0AAD5YHG2"/>
<keyword evidence="11 14" id="KW-0503">Monooxygenase</keyword>
<dbReference type="InterPro" id="IPR001128">
    <property type="entry name" value="Cyt_P450"/>
</dbReference>
<feature type="transmembrane region" description="Helical" evidence="15">
    <location>
        <begin position="9"/>
        <end position="28"/>
    </location>
</feature>
<keyword evidence="7 13" id="KW-0479">Metal-binding</keyword>
<keyword evidence="8 15" id="KW-1133">Transmembrane helix</keyword>
<evidence type="ECO:0000256" key="11">
    <source>
        <dbReference type="ARBA" id="ARBA00023033"/>
    </source>
</evidence>
<dbReference type="GO" id="GO:0016705">
    <property type="term" value="F:oxidoreductase activity, acting on paired donors, with incorporation or reduction of molecular oxygen"/>
    <property type="evidence" value="ECO:0007669"/>
    <property type="project" value="InterPro"/>
</dbReference>
<dbReference type="PRINTS" id="PR00463">
    <property type="entry name" value="EP450I"/>
</dbReference>
<keyword evidence="6 15" id="KW-0812">Transmembrane</keyword>
<dbReference type="PANTHER" id="PTHR46300">
    <property type="entry name" value="P450, PUTATIVE (EUROFUNG)-RELATED-RELATED"/>
    <property type="match status" value="1"/>
</dbReference>
<keyword evidence="9 14" id="KW-0560">Oxidoreductase</keyword>
<feature type="binding site" description="axial binding residue" evidence="13">
    <location>
        <position position="472"/>
    </location>
    <ligand>
        <name>heme</name>
        <dbReference type="ChEBI" id="CHEBI:30413"/>
    </ligand>
    <ligandPart>
        <name>Fe</name>
        <dbReference type="ChEBI" id="CHEBI:18248"/>
    </ligandPart>
</feature>
<evidence type="ECO:0000256" key="5">
    <source>
        <dbReference type="ARBA" id="ARBA00022617"/>
    </source>
</evidence>